<comment type="caution">
    <text evidence="6">The sequence shown here is derived from an EMBL/GenBank/DDBJ whole genome shotgun (WGS) entry which is preliminary data.</text>
</comment>
<keyword evidence="4" id="KW-0862">Zinc</keyword>
<evidence type="ECO:0000256" key="2">
    <source>
        <dbReference type="ARBA" id="ARBA00022723"/>
    </source>
</evidence>
<evidence type="ECO:0000256" key="4">
    <source>
        <dbReference type="ARBA" id="ARBA00022833"/>
    </source>
</evidence>
<dbReference type="RefSeq" id="WP_125127024.1">
    <property type="nucleotide sequence ID" value="NZ_RHJS01000002.1"/>
</dbReference>
<evidence type="ECO:0000256" key="1">
    <source>
        <dbReference type="ARBA" id="ARBA00001947"/>
    </source>
</evidence>
<dbReference type="SUPFAM" id="SSF56281">
    <property type="entry name" value="Metallo-hydrolase/oxidoreductase"/>
    <property type="match status" value="1"/>
</dbReference>
<comment type="cofactor">
    <cofactor evidence="1">
        <name>Zn(2+)</name>
        <dbReference type="ChEBI" id="CHEBI:29105"/>
    </cofactor>
</comment>
<accession>A0A3R8KT58</accession>
<dbReference type="InterPro" id="IPR036866">
    <property type="entry name" value="RibonucZ/Hydroxyglut_hydro"/>
</dbReference>
<evidence type="ECO:0000259" key="5">
    <source>
        <dbReference type="SMART" id="SM00849"/>
    </source>
</evidence>
<keyword evidence="2" id="KW-0479">Metal-binding</keyword>
<dbReference type="Proteomes" id="UP000274920">
    <property type="component" value="Unassembled WGS sequence"/>
</dbReference>
<organism evidence="6 7">
    <name type="scientific">Schaedlerella arabinosiphila</name>
    <dbReference type="NCBI Taxonomy" id="2044587"/>
    <lineage>
        <taxon>Bacteria</taxon>
        <taxon>Bacillati</taxon>
        <taxon>Bacillota</taxon>
        <taxon>Clostridia</taxon>
        <taxon>Lachnospirales</taxon>
        <taxon>Lachnospiraceae</taxon>
        <taxon>Schaedlerella</taxon>
    </lineage>
</organism>
<dbReference type="PANTHER" id="PTHR46233:SF3">
    <property type="entry name" value="HYDROXYACYLGLUTATHIONE HYDROLASE GLOC"/>
    <property type="match status" value="1"/>
</dbReference>
<dbReference type="AlphaFoldDB" id="A0A3R8KT58"/>
<keyword evidence="3 6" id="KW-0378">Hydrolase</keyword>
<dbReference type="GO" id="GO:0016787">
    <property type="term" value="F:hydrolase activity"/>
    <property type="evidence" value="ECO:0007669"/>
    <property type="project" value="UniProtKB-KW"/>
</dbReference>
<dbReference type="GO" id="GO:0046872">
    <property type="term" value="F:metal ion binding"/>
    <property type="evidence" value="ECO:0007669"/>
    <property type="project" value="UniProtKB-KW"/>
</dbReference>
<proteinExistence type="predicted"/>
<dbReference type="Pfam" id="PF00753">
    <property type="entry name" value="Lactamase_B"/>
    <property type="match status" value="1"/>
</dbReference>
<reference evidence="6" key="1">
    <citation type="submission" date="2018-10" db="EMBL/GenBank/DDBJ databases">
        <title>Schaedlerella arabinophila gen. nov. sp. nov., isolated from the mouse intestinal tract and comparative analysis with the genome of the closely related altered Schaedler flora strain ASF502.</title>
        <authorList>
            <person name="Miyake S."/>
            <person name="Soh M."/>
            <person name="Seedorf H."/>
        </authorList>
    </citation>
    <scope>NUCLEOTIDE SEQUENCE [LARGE SCALE GENOMIC DNA]</scope>
    <source>
        <strain evidence="6">DSM 106076</strain>
    </source>
</reference>
<evidence type="ECO:0000313" key="6">
    <source>
        <dbReference type="EMBL" id="RRK31335.1"/>
    </source>
</evidence>
<evidence type="ECO:0000256" key="3">
    <source>
        <dbReference type="ARBA" id="ARBA00022801"/>
    </source>
</evidence>
<dbReference type="InterPro" id="IPR051453">
    <property type="entry name" value="MBL_Glyoxalase_II"/>
</dbReference>
<sequence length="207" mass="23401">MKIQNFVLGMVGTNCYLVVNEEEKQCILIDPAVYSGEIAEQIRREGLDLRAILLTHGHFDHIMGIDGFRKEFPEIPVYAHREEEALLKDASMNASLEFGRQYTFSGAAYAEDGDVLDLAGMQFQVIHTPGHTIGGCCYYLQEEKVLFSGDTLFRESIGRTDFPTGNGGQLMRSIREKLFTLPEETAVYPGHMERTTIGDEKKYNPYF</sequence>
<dbReference type="SMART" id="SM00849">
    <property type="entry name" value="Lactamase_B"/>
    <property type="match status" value="1"/>
</dbReference>
<dbReference type="EMBL" id="RHJS01000002">
    <property type="protein sequence ID" value="RRK31335.1"/>
    <property type="molecule type" value="Genomic_DNA"/>
</dbReference>
<feature type="domain" description="Metallo-beta-lactamase" evidence="5">
    <location>
        <begin position="12"/>
        <end position="191"/>
    </location>
</feature>
<dbReference type="Gene3D" id="3.60.15.10">
    <property type="entry name" value="Ribonuclease Z/Hydroxyacylglutathione hydrolase-like"/>
    <property type="match status" value="1"/>
</dbReference>
<dbReference type="InterPro" id="IPR001279">
    <property type="entry name" value="Metallo-B-lactamas"/>
</dbReference>
<gene>
    <name evidence="6" type="ORF">EBB54_08150</name>
</gene>
<evidence type="ECO:0000313" key="7">
    <source>
        <dbReference type="Proteomes" id="UP000274920"/>
    </source>
</evidence>
<protein>
    <submittedName>
        <fullName evidence="6">MBL fold metallo-hydrolase</fullName>
    </submittedName>
</protein>
<name>A0A3R8KT58_9FIRM</name>
<dbReference type="PANTHER" id="PTHR46233">
    <property type="entry name" value="HYDROXYACYLGLUTATHIONE HYDROLASE GLOC"/>
    <property type="match status" value="1"/>
</dbReference>
<keyword evidence="7" id="KW-1185">Reference proteome</keyword>
<dbReference type="CDD" id="cd06262">
    <property type="entry name" value="metallo-hydrolase-like_MBL-fold"/>
    <property type="match status" value="1"/>
</dbReference>